<organism evidence="1 2">
    <name type="scientific">Bifidobacterium imperatoris</name>
    <dbReference type="NCBI Taxonomy" id="2020965"/>
    <lineage>
        <taxon>Bacteria</taxon>
        <taxon>Bacillati</taxon>
        <taxon>Actinomycetota</taxon>
        <taxon>Actinomycetes</taxon>
        <taxon>Bifidobacteriales</taxon>
        <taxon>Bifidobacteriaceae</taxon>
        <taxon>Bifidobacterium</taxon>
    </lineage>
</organism>
<proteinExistence type="predicted"/>
<gene>
    <name evidence="1" type="ORF">Tam1G_0498</name>
</gene>
<accession>A0A2N5IUN7</accession>
<dbReference type="Proteomes" id="UP000234855">
    <property type="component" value="Unassembled WGS sequence"/>
</dbReference>
<evidence type="ECO:0000313" key="1">
    <source>
        <dbReference type="EMBL" id="PLS25674.1"/>
    </source>
</evidence>
<dbReference type="AlphaFoldDB" id="A0A2N5IUN7"/>
<evidence type="ECO:0000313" key="2">
    <source>
        <dbReference type="Proteomes" id="UP000234855"/>
    </source>
</evidence>
<dbReference type="EMBL" id="NMWV01000005">
    <property type="protein sequence ID" value="PLS25674.1"/>
    <property type="molecule type" value="Genomic_DNA"/>
</dbReference>
<protein>
    <submittedName>
        <fullName evidence="1">Uncharacterized protein</fullName>
    </submittedName>
</protein>
<comment type="caution">
    <text evidence="1">The sequence shown here is derived from an EMBL/GenBank/DDBJ whole genome shotgun (WGS) entry which is preliminary data.</text>
</comment>
<sequence length="30" mass="3048">MLICIGGGADANGLLTQIDHASFAMKGGER</sequence>
<name>A0A2N5IUN7_9BIFI</name>
<reference evidence="1 2" key="1">
    <citation type="submission" date="2017-07" db="EMBL/GenBank/DDBJ databases">
        <title>Bifidobacterium novel species.</title>
        <authorList>
            <person name="Lugli G.A."/>
            <person name="Milani C."/>
            <person name="Duranti S."/>
            <person name="Mangifesta M."/>
        </authorList>
    </citation>
    <scope>NUCLEOTIDE SEQUENCE [LARGE SCALE GENOMIC DNA]</scope>
    <source>
        <strain evidence="1 2">45</strain>
    </source>
</reference>